<dbReference type="InterPro" id="IPR043502">
    <property type="entry name" value="DNA/RNA_pol_sf"/>
</dbReference>
<dbReference type="SUPFAM" id="SSF56672">
    <property type="entry name" value="DNA/RNA polymerases"/>
    <property type="match status" value="1"/>
</dbReference>
<proteinExistence type="predicted"/>
<keyword evidence="2" id="KW-1185">Reference proteome</keyword>
<dbReference type="AlphaFoldDB" id="A0A8X6QRW3"/>
<evidence type="ECO:0000313" key="1">
    <source>
        <dbReference type="EMBL" id="GFU28685.1"/>
    </source>
</evidence>
<protein>
    <submittedName>
        <fullName evidence="1">Uncharacterized protein</fullName>
    </submittedName>
</protein>
<dbReference type="Proteomes" id="UP000887013">
    <property type="component" value="Unassembled WGS sequence"/>
</dbReference>
<dbReference type="EMBL" id="BMAW01082337">
    <property type="protein sequence ID" value="GFU28685.1"/>
    <property type="molecule type" value="Genomic_DNA"/>
</dbReference>
<organism evidence="1 2">
    <name type="scientific">Nephila pilipes</name>
    <name type="common">Giant wood spider</name>
    <name type="synonym">Nephila maculata</name>
    <dbReference type="NCBI Taxonomy" id="299642"/>
    <lineage>
        <taxon>Eukaryota</taxon>
        <taxon>Metazoa</taxon>
        <taxon>Ecdysozoa</taxon>
        <taxon>Arthropoda</taxon>
        <taxon>Chelicerata</taxon>
        <taxon>Arachnida</taxon>
        <taxon>Araneae</taxon>
        <taxon>Araneomorphae</taxon>
        <taxon>Entelegynae</taxon>
        <taxon>Araneoidea</taxon>
        <taxon>Nephilidae</taxon>
        <taxon>Nephila</taxon>
    </lineage>
</organism>
<dbReference type="PANTHER" id="PTHR31511">
    <property type="entry name" value="PROTEIN CBG23764"/>
    <property type="match status" value="1"/>
</dbReference>
<name>A0A8X6QRW3_NEPPI</name>
<evidence type="ECO:0000313" key="2">
    <source>
        <dbReference type="Proteomes" id="UP000887013"/>
    </source>
</evidence>
<dbReference type="GO" id="GO:0071897">
    <property type="term" value="P:DNA biosynthetic process"/>
    <property type="evidence" value="ECO:0007669"/>
    <property type="project" value="UniProtKB-ARBA"/>
</dbReference>
<gene>
    <name evidence="1" type="ORF">NPIL_631271</name>
</gene>
<dbReference type="OrthoDB" id="6429248at2759"/>
<sequence>MENIRKHVDNRLCSNGEKAERLISEPNFKDRTIFCENLTAFHMGRTSLTLKTHIAVGMPILDNSKTSMYEFHYHKMKACYRENMKLLYTDTNSFTSDIKCDGIYSDIKTDINLFDTSEYPTDNINGIPR</sequence>
<reference evidence="1" key="1">
    <citation type="submission" date="2020-08" db="EMBL/GenBank/DDBJ databases">
        <title>Multicomponent nature underlies the extraordinary mechanical properties of spider dragline silk.</title>
        <authorList>
            <person name="Kono N."/>
            <person name="Nakamura H."/>
            <person name="Mori M."/>
            <person name="Yoshida Y."/>
            <person name="Ohtoshi R."/>
            <person name="Malay A.D."/>
            <person name="Moran D.A.P."/>
            <person name="Tomita M."/>
            <person name="Numata K."/>
            <person name="Arakawa K."/>
        </authorList>
    </citation>
    <scope>NUCLEOTIDE SEQUENCE</scope>
</reference>
<accession>A0A8X6QRW3</accession>
<comment type="caution">
    <text evidence="1">The sequence shown here is derived from an EMBL/GenBank/DDBJ whole genome shotgun (WGS) entry which is preliminary data.</text>
</comment>
<dbReference type="PANTHER" id="PTHR31511:SF12">
    <property type="entry name" value="RHO TERMINATION FACTOR N-TERMINAL DOMAIN-CONTAINING PROTEIN"/>
    <property type="match status" value="1"/>
</dbReference>